<proteinExistence type="inferred from homology"/>
<evidence type="ECO:0000256" key="9">
    <source>
        <dbReference type="SAM" id="SignalP"/>
    </source>
</evidence>
<dbReference type="EMBL" id="CATNWA010008117">
    <property type="protein sequence ID" value="CAI9555449.1"/>
    <property type="molecule type" value="Genomic_DNA"/>
</dbReference>
<dbReference type="InterPro" id="IPR004079">
    <property type="entry name" value="Gonadoliberin_I_precursor"/>
</dbReference>
<organism evidence="10 11">
    <name type="scientific">Staurois parvus</name>
    <dbReference type="NCBI Taxonomy" id="386267"/>
    <lineage>
        <taxon>Eukaryota</taxon>
        <taxon>Metazoa</taxon>
        <taxon>Chordata</taxon>
        <taxon>Craniata</taxon>
        <taxon>Vertebrata</taxon>
        <taxon>Euteleostomi</taxon>
        <taxon>Amphibia</taxon>
        <taxon>Batrachia</taxon>
        <taxon>Anura</taxon>
        <taxon>Neobatrachia</taxon>
        <taxon>Ranoidea</taxon>
        <taxon>Ranidae</taxon>
        <taxon>Staurois</taxon>
    </lineage>
</organism>
<dbReference type="InterPro" id="IPR002012">
    <property type="entry name" value="GnRH"/>
</dbReference>
<dbReference type="PANTHER" id="PTHR10522:SF0">
    <property type="entry name" value="PROGONADOLIBERIN-1"/>
    <property type="match status" value="1"/>
</dbReference>
<sequence length="80" mass="8997">MSRHGTIVLLLSVVLLSSHMSHGQHWSYGLRPGGKREVESLQDSYAEVPNEVSFTEPQHLECSIPQNRHSLLRDALVSTF</sequence>
<keyword evidence="9" id="KW-0732">Signal</keyword>
<comment type="function">
    <text evidence="8">Stimulates the secretion of gonadotropins.</text>
</comment>
<evidence type="ECO:0000256" key="5">
    <source>
        <dbReference type="ARBA" id="ARBA00022702"/>
    </source>
</evidence>
<feature type="signal peptide" evidence="9">
    <location>
        <begin position="1"/>
        <end position="23"/>
    </location>
</feature>
<feature type="chain" id="PRO_5046064121" description="Progonadoliberin" evidence="9">
    <location>
        <begin position="24"/>
        <end position="80"/>
    </location>
</feature>
<evidence type="ECO:0000256" key="8">
    <source>
        <dbReference type="RuleBase" id="RU000635"/>
    </source>
</evidence>
<evidence type="ECO:0000256" key="6">
    <source>
        <dbReference type="ARBA" id="ARBA00022815"/>
    </source>
</evidence>
<evidence type="ECO:0000256" key="1">
    <source>
        <dbReference type="ARBA" id="ARBA00004613"/>
    </source>
</evidence>
<reference evidence="10" key="1">
    <citation type="submission" date="2023-05" db="EMBL/GenBank/DDBJ databases">
        <authorList>
            <person name="Stuckert A."/>
        </authorList>
    </citation>
    <scope>NUCLEOTIDE SEQUENCE</scope>
</reference>
<dbReference type="Proteomes" id="UP001162483">
    <property type="component" value="Unassembled WGS sequence"/>
</dbReference>
<evidence type="ECO:0000256" key="7">
    <source>
        <dbReference type="ARBA" id="ARBA00023283"/>
    </source>
</evidence>
<evidence type="ECO:0000313" key="11">
    <source>
        <dbReference type="Proteomes" id="UP001162483"/>
    </source>
</evidence>
<keyword evidence="5 8" id="KW-0372">Hormone</keyword>
<dbReference type="Pfam" id="PF00446">
    <property type="entry name" value="GnRH"/>
    <property type="match status" value="1"/>
</dbReference>
<accession>A0ABN9C5Z6</accession>
<comment type="subcellular location">
    <subcellularLocation>
        <location evidence="1 8">Secreted</location>
    </subcellularLocation>
</comment>
<name>A0ABN9C5Z6_9NEOB</name>
<evidence type="ECO:0000256" key="4">
    <source>
        <dbReference type="ARBA" id="ARBA00022685"/>
    </source>
</evidence>
<protein>
    <recommendedName>
        <fullName evidence="8">Progonadoliberin</fullName>
    </recommendedName>
    <component>
        <recommendedName>
            <fullName evidence="8">Gonadoliberin</fullName>
        </recommendedName>
        <alternativeName>
            <fullName evidence="8">Gonadotropin-releasing hormone</fullName>
            <shortName evidence="8">GnRH</shortName>
        </alternativeName>
        <alternativeName>
            <fullName evidence="8">Luliberin</fullName>
        </alternativeName>
        <alternativeName>
            <fullName evidence="8">Luteinizing hormone-releasing hormone</fullName>
            <shortName evidence="8">LH-RH</shortName>
        </alternativeName>
    </component>
    <component>
        <recommendedName>
            <fullName evidence="8">GnRH-associated peptide</fullName>
        </recommendedName>
        <alternativeName>
            <fullName evidence="8">GnRH-associated peptide</fullName>
        </alternativeName>
    </component>
</protein>
<dbReference type="PRINTS" id="PR01541">
    <property type="entry name" value="GONADOLIBRNI"/>
</dbReference>
<comment type="caution">
    <text evidence="10">The sequence shown here is derived from an EMBL/GenBank/DDBJ whole genome shotgun (WGS) entry which is preliminary data.</text>
</comment>
<evidence type="ECO:0000256" key="2">
    <source>
        <dbReference type="ARBA" id="ARBA00010968"/>
    </source>
</evidence>
<dbReference type="InterPro" id="IPR019792">
    <property type="entry name" value="Gonadoliberin"/>
</dbReference>
<gene>
    <name evidence="10" type="ORF">SPARVUS_LOCUS4380915</name>
</gene>
<evidence type="ECO:0000256" key="3">
    <source>
        <dbReference type="ARBA" id="ARBA00022525"/>
    </source>
</evidence>
<keyword evidence="4" id="KW-0165">Cleavage on pair of basic residues</keyword>
<keyword evidence="3" id="KW-0964">Secreted</keyword>
<dbReference type="PROSITE" id="PS00473">
    <property type="entry name" value="GNRH"/>
    <property type="match status" value="1"/>
</dbReference>
<comment type="similarity">
    <text evidence="2 8">Belongs to the GnRH family.</text>
</comment>
<evidence type="ECO:0000313" key="10">
    <source>
        <dbReference type="EMBL" id="CAI9555449.1"/>
    </source>
</evidence>
<dbReference type="PANTHER" id="PTHR10522">
    <property type="entry name" value="GONADOLIBERIN"/>
    <property type="match status" value="1"/>
</dbReference>
<keyword evidence="7" id="KW-0873">Pyrrolidone carboxylic acid</keyword>
<keyword evidence="11" id="KW-1185">Reference proteome</keyword>
<keyword evidence="6 8" id="KW-0027">Amidation</keyword>